<dbReference type="SUPFAM" id="SSF55048">
    <property type="entry name" value="Probable ACP-binding domain of malonyl-CoA ACP transacylase"/>
    <property type="match status" value="1"/>
</dbReference>
<dbReference type="Gene3D" id="3.30.70.3290">
    <property type="match status" value="1"/>
</dbReference>
<dbReference type="FunFam" id="3.40.47.10:FF:000019">
    <property type="entry name" value="Polyketide synthase type I"/>
    <property type="match status" value="1"/>
</dbReference>
<dbReference type="InterPro" id="IPR014043">
    <property type="entry name" value="Acyl_transferase_dom"/>
</dbReference>
<dbReference type="InterPro" id="IPR020807">
    <property type="entry name" value="PKS_DH"/>
</dbReference>
<dbReference type="InterPro" id="IPR049900">
    <property type="entry name" value="PKS_mFAS_DH"/>
</dbReference>
<dbReference type="Gene3D" id="3.10.129.110">
    <property type="entry name" value="Polyketide synthase dehydratase"/>
    <property type="match status" value="1"/>
</dbReference>
<dbReference type="PROSITE" id="PS00606">
    <property type="entry name" value="KS3_1"/>
    <property type="match status" value="1"/>
</dbReference>
<dbReference type="InterPro" id="IPR049552">
    <property type="entry name" value="PKS_DH_N"/>
</dbReference>
<dbReference type="SUPFAM" id="SSF47336">
    <property type="entry name" value="ACP-like"/>
    <property type="match status" value="1"/>
</dbReference>
<dbReference type="InterPro" id="IPR050091">
    <property type="entry name" value="PKS_NRPS_Biosynth_Enz"/>
</dbReference>
<dbReference type="InterPro" id="IPR020841">
    <property type="entry name" value="PKS_Beta-ketoAc_synthase_dom"/>
</dbReference>
<dbReference type="SMART" id="SM00822">
    <property type="entry name" value="PKS_KR"/>
    <property type="match status" value="1"/>
</dbReference>
<dbReference type="Pfam" id="PF00109">
    <property type="entry name" value="ketoacyl-synt"/>
    <property type="match status" value="1"/>
</dbReference>
<dbReference type="InterPro" id="IPR018201">
    <property type="entry name" value="Ketoacyl_synth_AS"/>
</dbReference>
<dbReference type="FunFam" id="3.40.366.10:FF:000002">
    <property type="entry name" value="Probable polyketide synthase 2"/>
    <property type="match status" value="1"/>
</dbReference>
<dbReference type="EMBL" id="CP012600">
    <property type="protein sequence ID" value="ALC82525.1"/>
    <property type="molecule type" value="Genomic_DNA"/>
</dbReference>
<comment type="cofactor">
    <cofactor evidence="1">
        <name>pantetheine 4'-phosphate</name>
        <dbReference type="ChEBI" id="CHEBI:47942"/>
    </cofactor>
</comment>
<dbReference type="CDD" id="cd00833">
    <property type="entry name" value="PKS"/>
    <property type="match status" value="1"/>
</dbReference>
<keyword evidence="13" id="KW-1185">Reference proteome</keyword>
<feature type="active site" description="Proton acceptor; for dehydratase activity" evidence="8">
    <location>
        <position position="927"/>
    </location>
</feature>
<keyword evidence="7" id="KW-0521">NADP</keyword>
<evidence type="ECO:0000256" key="7">
    <source>
        <dbReference type="ARBA" id="ARBA00022857"/>
    </source>
</evidence>
<dbReference type="PANTHER" id="PTHR43775">
    <property type="entry name" value="FATTY ACID SYNTHASE"/>
    <property type="match status" value="1"/>
</dbReference>
<dbReference type="InterPro" id="IPR020806">
    <property type="entry name" value="PKS_PP-bd"/>
</dbReference>
<keyword evidence="6" id="KW-0808">Transferase</keyword>
<reference evidence="13" key="1">
    <citation type="submission" date="2015-08" db="EMBL/GenBank/DDBJ databases">
        <title>Genome sequencing project for genomic taxonomy and phylogenomics of Bacillus-like bacteria.</title>
        <authorList>
            <person name="Liu B."/>
            <person name="Wang J."/>
            <person name="Zhu Y."/>
            <person name="Liu G."/>
            <person name="Chen Q."/>
            <person name="Chen Z."/>
            <person name="Lan J."/>
            <person name="Che J."/>
            <person name="Ge C."/>
            <person name="Shi H."/>
            <person name="Pan Z."/>
            <person name="Liu X."/>
        </authorList>
    </citation>
    <scope>NUCLEOTIDE SEQUENCE [LARGE SCALE GENOMIC DNA]</scope>
    <source>
        <strain evidence="13">FJAT-4402</strain>
    </source>
</reference>
<feature type="domain" description="Ketosynthase family 3 (KS3)" evidence="10">
    <location>
        <begin position="5"/>
        <end position="432"/>
    </location>
</feature>
<dbReference type="InterPro" id="IPR036291">
    <property type="entry name" value="NAD(P)-bd_dom_sf"/>
</dbReference>
<dbReference type="SMART" id="SM00825">
    <property type="entry name" value="PKS_KS"/>
    <property type="match status" value="1"/>
</dbReference>
<dbReference type="Pfam" id="PF00698">
    <property type="entry name" value="Acyl_transf_1"/>
    <property type="match status" value="1"/>
</dbReference>
<dbReference type="OrthoDB" id="9765680at2"/>
<dbReference type="SUPFAM" id="SSF52151">
    <property type="entry name" value="FabD/lysophospholipase-like"/>
    <property type="match status" value="1"/>
</dbReference>
<feature type="domain" description="Carrier" evidence="9">
    <location>
        <begin position="1713"/>
        <end position="1790"/>
    </location>
</feature>
<sequence>MNQTNEPIAIIGMGCRFPGGGNNTEEFWQNLVSGKDSITEIPKDRWDIDRYYDPNSKKKGKSKAKWGGFLDKIAEFDAEFFGISPREASLLDPQQRLLLEVTYAAFEDAGLPVDSLAGKNIGVYIGAFTLDWKLLQFTESNRSMIDSHSATGSMMTLLSNRLSYAFDLKGPSLSVDTACSSSLVALHLACQSILQKESSMAVVGGVNVMLKPEYFIAESKAGMLSPDGRSKTYDSRANGYVRGEGAGVIVLKPLSKAIEDGDYIHSLIRASGSNQDGQTSSITVPSGQSQENLMRTIYEQNGISPSSIQYIEAHGTGTPVGDPIEAKAIGKVYSQGRLNGQKTLIGSVKTNIGHTEAAAGIAGVIKTVMSMKNNLIPKHLHMNKVNPDIDFEELGLKVPLENTPWPETNGPKRAAVNSFGFGGTNAHVLIEEYTTTQDNLYDDNQPEENNLIPLSAKSKQALYDFANQLKLSLPHSQTTLTSLGYTLSRRRDHHSHRLAIITDSISDLQNKLDIYLSETTNSLLLEGVVTNKSPLVFVLTGMGPQWWGMGHELYQKETIFRDMIDKIDEIFQDLSGWSLRDEMLKNETDSSMDQTKLSQPANFAVQVALCELWKSKGVLPDAIIGHSAGEAAAAFVSGALSLEDAVKVIYTRSRLQQLLTGKGRMLAVGMSEEAIENYIGMYKDVVSVAAINSPNSITLVGDEDALDKISKNLDNDKVFQKYLHVSVPYHSHYMEEIKEELLDSLQDIKTHKPVIPIYSTVDGNQCDESYFDAEYWWNNVRQPVRFAKGCMELIMREFRSFLEIGPHPVLASSINECLKQCGVDGETYSSLRRKEPEIEYVNNTFMQLYVNGSEINWDMLYPEQRYITKVPLYPWQKEYYWAETEKAKRDRLGNQEAHPILGERIGSINNVWRNQLNLNHVPFISDHKIQGTVVFPGAGYVDMAISSVAEIYGKNNVTFNVENIQFKKALFLTADQDVEMNFTYNDRNGEFQIFSQASGEEHQSWDLNAAGVVLPVAASGEQIEIETLKSRITDTVSKQECYQHFQTLGLEYGEQFQGIELLWRNQNENESLAQIQIKPQLLEHVNEYTIHPAVLDLCFQVMAAALPFEQTPTVYMPVEIKKGKVYKSLTDQMWVYAKINEKSEGNLIGDIYLVNEQGEVILEINQCKAVSLKDVDHSPSVQQKLYELQWKESEWRQEEKKAAAGEGYWLIFADKGGVGHKIASSLEKEGEKVKLVQHSLENSQSSIVINPSAQDSYQELLETYDCKRIIHLWSLDLSNNQSLNRDALQEAERLSTNSVLLLLKALSENKSANKEGLLWLITRGAQKITDSDSEMNLSQSSLWGMAKVIGHQEFYHLFGGIIDLDINGTDDDSQNILNELSFGDMEDQIAYRKGKRFVARMEINQFSDSHTKSFPVHFNPSSTYLITGGLGSLGIVTAKWMISNGARHFILMGRTQLPNRQSWRDIDSNHLHYAKINSIIELERLGATIHVASVDIADKDQLTEYLDGFHKMGFPEVGGIIHSAGTAKPQLMKDMEVGEFNKVLRPKIWGAWNLHEYFDGKDLEFFIMYSSVASLVVSPGQSNYSAANAFLDALSNYRNSLGKRSVSVNWGPWKEVGMATKLDLNTFFIDRGLYPMNPEEGLECLEMILSQSKSQLAVLGADWNKIAIRNYPVEYTPIMVSSLIDTASNTKTMDSKQTESILAKIQSLQDESEKLNAIQEYLTDTVAAVLRMDKTKLNHSQSLTSWGLDSMISIELKNFIERDLHVEMAVVDLLKGINILDLSEHILAIISESDQLIDDVELSELLNEMESYSPAELESVLKEISASKEGEKMR</sequence>
<dbReference type="InterPro" id="IPR014031">
    <property type="entry name" value="Ketoacyl_synth_C"/>
</dbReference>
<keyword evidence="4" id="KW-0596">Phosphopantetheine</keyword>
<feature type="domain" description="PKS/mFAS DH" evidence="11">
    <location>
        <begin position="898"/>
        <end position="1178"/>
    </location>
</feature>
<dbReference type="InterPro" id="IPR014030">
    <property type="entry name" value="Ketoacyl_synth_N"/>
</dbReference>
<evidence type="ECO:0000256" key="4">
    <source>
        <dbReference type="ARBA" id="ARBA00022450"/>
    </source>
</evidence>
<dbReference type="InterPro" id="IPR036736">
    <property type="entry name" value="ACP-like_sf"/>
</dbReference>
<dbReference type="InterPro" id="IPR016035">
    <property type="entry name" value="Acyl_Trfase/lysoPLipase"/>
</dbReference>
<dbReference type="Pfam" id="PF02801">
    <property type="entry name" value="Ketoacyl-synt_C"/>
    <property type="match status" value="1"/>
</dbReference>
<evidence type="ECO:0000313" key="13">
    <source>
        <dbReference type="Proteomes" id="UP000067625"/>
    </source>
</evidence>
<organism evidence="12 13">
    <name type="scientific">Bacillus gobiensis</name>
    <dbReference type="NCBI Taxonomy" id="1441095"/>
    <lineage>
        <taxon>Bacteria</taxon>
        <taxon>Bacillati</taxon>
        <taxon>Bacillota</taxon>
        <taxon>Bacilli</taxon>
        <taxon>Bacillales</taxon>
        <taxon>Bacillaceae</taxon>
        <taxon>Bacillus</taxon>
    </lineage>
</organism>
<dbReference type="Gene3D" id="3.40.47.10">
    <property type="match status" value="1"/>
</dbReference>
<name>A0A0M4FYP8_9BACI</name>
<dbReference type="InterPro" id="IPR057326">
    <property type="entry name" value="KR_dom"/>
</dbReference>
<dbReference type="InterPro" id="IPR013968">
    <property type="entry name" value="PKS_KR"/>
</dbReference>
<dbReference type="PANTHER" id="PTHR43775:SF37">
    <property type="entry name" value="SI:DKEY-61P9.11"/>
    <property type="match status" value="1"/>
</dbReference>
<dbReference type="Gene3D" id="3.40.50.720">
    <property type="entry name" value="NAD(P)-binding Rossmann-like Domain"/>
    <property type="match status" value="1"/>
</dbReference>
<dbReference type="GO" id="GO:0031177">
    <property type="term" value="F:phosphopantetheine binding"/>
    <property type="evidence" value="ECO:0007669"/>
    <property type="project" value="InterPro"/>
</dbReference>
<feature type="region of interest" description="N-terminal hotdog fold" evidence="8">
    <location>
        <begin position="898"/>
        <end position="1020"/>
    </location>
</feature>
<dbReference type="SUPFAM" id="SSF51735">
    <property type="entry name" value="NAD(P)-binding Rossmann-fold domains"/>
    <property type="match status" value="2"/>
</dbReference>
<dbReference type="Pfam" id="PF14765">
    <property type="entry name" value="PS-DH"/>
    <property type="match status" value="1"/>
</dbReference>
<dbReference type="GO" id="GO:0004315">
    <property type="term" value="F:3-oxoacyl-[acyl-carrier-protein] synthase activity"/>
    <property type="evidence" value="ECO:0007669"/>
    <property type="project" value="InterPro"/>
</dbReference>
<dbReference type="Pfam" id="PF21089">
    <property type="entry name" value="PKS_DH_N"/>
    <property type="match status" value="1"/>
</dbReference>
<dbReference type="PATRIC" id="fig|1441095.3.peg.3018"/>
<comment type="pathway">
    <text evidence="3">Antibiotic biosynthesis; bacillaene biosynthesis.</text>
</comment>
<evidence type="ECO:0000313" key="12">
    <source>
        <dbReference type="EMBL" id="ALC82525.1"/>
    </source>
</evidence>
<gene>
    <name evidence="12" type="ORF">AM592_13745</name>
</gene>
<dbReference type="InterPro" id="IPR032821">
    <property type="entry name" value="PKS_assoc"/>
</dbReference>
<evidence type="ECO:0000259" key="10">
    <source>
        <dbReference type="PROSITE" id="PS52004"/>
    </source>
</evidence>
<evidence type="ECO:0000256" key="6">
    <source>
        <dbReference type="ARBA" id="ARBA00022679"/>
    </source>
</evidence>
<dbReference type="Proteomes" id="UP000067625">
    <property type="component" value="Chromosome"/>
</dbReference>
<dbReference type="Gene3D" id="1.10.1200.10">
    <property type="entry name" value="ACP-like"/>
    <property type="match status" value="1"/>
</dbReference>
<protein>
    <submittedName>
        <fullName evidence="12">Uncharacterized protein</fullName>
    </submittedName>
</protein>
<accession>A0A0M4FYP8</accession>
<evidence type="ECO:0000259" key="9">
    <source>
        <dbReference type="PROSITE" id="PS50075"/>
    </source>
</evidence>
<dbReference type="InterPro" id="IPR016039">
    <property type="entry name" value="Thiolase-like"/>
</dbReference>
<feature type="region of interest" description="C-terminal hotdog fold" evidence="8">
    <location>
        <begin position="1033"/>
        <end position="1178"/>
    </location>
</feature>
<dbReference type="SMART" id="SM00823">
    <property type="entry name" value="PKS_PP"/>
    <property type="match status" value="1"/>
</dbReference>
<dbReference type="GO" id="GO:0006633">
    <property type="term" value="P:fatty acid biosynthetic process"/>
    <property type="evidence" value="ECO:0007669"/>
    <property type="project" value="InterPro"/>
</dbReference>
<dbReference type="Pfam" id="PF08659">
    <property type="entry name" value="KR"/>
    <property type="match status" value="1"/>
</dbReference>
<dbReference type="InterPro" id="IPR049551">
    <property type="entry name" value="PKS_DH_C"/>
</dbReference>
<proteinExistence type="predicted"/>
<dbReference type="PROSITE" id="PS52019">
    <property type="entry name" value="PKS_MFAS_DH"/>
    <property type="match status" value="1"/>
</dbReference>
<evidence type="ECO:0000256" key="2">
    <source>
        <dbReference type="ARBA" id="ARBA00003299"/>
    </source>
</evidence>
<dbReference type="SMART" id="SM00827">
    <property type="entry name" value="PKS_AT"/>
    <property type="match status" value="1"/>
</dbReference>
<evidence type="ECO:0000259" key="11">
    <source>
        <dbReference type="PROSITE" id="PS52019"/>
    </source>
</evidence>
<feature type="active site" description="Proton donor; for dehydratase activity" evidence="8">
    <location>
        <position position="1096"/>
    </location>
</feature>
<dbReference type="SMART" id="SM00826">
    <property type="entry name" value="PKS_DH"/>
    <property type="match status" value="1"/>
</dbReference>
<dbReference type="SUPFAM" id="SSF53901">
    <property type="entry name" value="Thiolase-like"/>
    <property type="match status" value="1"/>
</dbReference>
<dbReference type="InterPro" id="IPR001227">
    <property type="entry name" value="Ac_transferase_dom_sf"/>
</dbReference>
<evidence type="ECO:0000256" key="5">
    <source>
        <dbReference type="ARBA" id="ARBA00022553"/>
    </source>
</evidence>
<dbReference type="Pfam" id="PF16197">
    <property type="entry name" value="KAsynt_C_assoc"/>
    <property type="match status" value="1"/>
</dbReference>
<comment type="function">
    <text evidence="2">Involved in some intermediate steps for the synthesis of the antibiotic polyketide bacillaene which is involved in secondary metabolism.</text>
</comment>
<dbReference type="PROSITE" id="PS50075">
    <property type="entry name" value="CARRIER"/>
    <property type="match status" value="1"/>
</dbReference>
<evidence type="ECO:0000256" key="8">
    <source>
        <dbReference type="PROSITE-ProRule" id="PRU01363"/>
    </source>
</evidence>
<dbReference type="STRING" id="1441095.AM592_13745"/>
<evidence type="ECO:0000256" key="1">
    <source>
        <dbReference type="ARBA" id="ARBA00001957"/>
    </source>
</evidence>
<dbReference type="GO" id="GO:0004312">
    <property type="term" value="F:fatty acid synthase activity"/>
    <property type="evidence" value="ECO:0007669"/>
    <property type="project" value="TreeGrafter"/>
</dbReference>
<keyword evidence="5" id="KW-0597">Phosphoprotein</keyword>
<dbReference type="InterPro" id="IPR009081">
    <property type="entry name" value="PP-bd_ACP"/>
</dbReference>
<dbReference type="Gene3D" id="3.40.366.10">
    <property type="entry name" value="Malonyl-Coenzyme A Acyl Carrier Protein, domain 2"/>
    <property type="match status" value="1"/>
</dbReference>
<dbReference type="InterPro" id="IPR042104">
    <property type="entry name" value="PKS_dehydratase_sf"/>
</dbReference>
<dbReference type="Pfam" id="PF23297">
    <property type="entry name" value="ACP_SdgA_C"/>
    <property type="match status" value="1"/>
</dbReference>
<dbReference type="PROSITE" id="PS52004">
    <property type="entry name" value="KS3_2"/>
    <property type="match status" value="1"/>
</dbReference>
<dbReference type="InterPro" id="IPR016036">
    <property type="entry name" value="Malonyl_transacylase_ACP-bd"/>
</dbReference>
<dbReference type="RefSeq" id="WP_053604321.1">
    <property type="nucleotide sequence ID" value="NZ_CP012600.1"/>
</dbReference>
<reference evidence="12 13" key="2">
    <citation type="journal article" date="2016" name="Int. J. Syst. Evol. Microbiol.">
        <title>Bacillus gobiensis sp. nov., isolated from a soil sample.</title>
        <authorList>
            <person name="Liu B."/>
            <person name="Liu G.H."/>
            <person name="Cetin S."/>
            <person name="Schumann P."/>
            <person name="Pan Z.Z."/>
            <person name="Chen Q.Q."/>
        </authorList>
    </citation>
    <scope>NUCLEOTIDE SEQUENCE [LARGE SCALE GENOMIC DNA]</scope>
    <source>
        <strain evidence="12 13">FJAT-4402</strain>
    </source>
</reference>
<evidence type="ECO:0000256" key="3">
    <source>
        <dbReference type="ARBA" id="ARBA00004789"/>
    </source>
</evidence>
<dbReference type="CDD" id="cd08955">
    <property type="entry name" value="KR_2_FAS_SDR_x"/>
    <property type="match status" value="1"/>
</dbReference>